<proteinExistence type="inferred from homology"/>
<dbReference type="GO" id="GO:0004386">
    <property type="term" value="F:helicase activity"/>
    <property type="evidence" value="ECO:0007669"/>
    <property type="project" value="UniProtKB-KW"/>
</dbReference>
<dbReference type="InterPro" id="IPR014001">
    <property type="entry name" value="Helicase_ATP-bd"/>
</dbReference>
<gene>
    <name evidence="13" type="ORF">BEU04_01875</name>
</gene>
<dbReference type="Pfam" id="PF19306">
    <property type="entry name" value="WHD_Lhr"/>
    <property type="match status" value="1"/>
</dbReference>
<keyword evidence="7" id="KW-0234">DNA repair</keyword>
<evidence type="ECO:0000259" key="12">
    <source>
        <dbReference type="PROSITE" id="PS51194"/>
    </source>
</evidence>
<evidence type="ECO:0000256" key="10">
    <source>
        <dbReference type="SAM" id="MobiDB-lite"/>
    </source>
</evidence>
<evidence type="ECO:0008006" key="15">
    <source>
        <dbReference type="Google" id="ProtNLM"/>
    </source>
</evidence>
<evidence type="ECO:0000256" key="4">
    <source>
        <dbReference type="ARBA" id="ARBA00022806"/>
    </source>
</evidence>
<keyword evidence="2" id="KW-0227">DNA damage</keyword>
<feature type="compositionally biased region" description="Basic and acidic residues" evidence="10">
    <location>
        <begin position="99"/>
        <end position="110"/>
    </location>
</feature>
<dbReference type="Pfam" id="PF08494">
    <property type="entry name" value="DEAD_assoc"/>
    <property type="match status" value="1"/>
</dbReference>
<dbReference type="EMBL" id="MIYU01000016">
    <property type="protein sequence ID" value="OIR15673.1"/>
    <property type="molecule type" value="Genomic_DNA"/>
</dbReference>
<dbReference type="GO" id="GO:0003677">
    <property type="term" value="F:DNA binding"/>
    <property type="evidence" value="ECO:0007669"/>
    <property type="project" value="UniProtKB-KW"/>
</dbReference>
<dbReference type="GO" id="GO:0140097">
    <property type="term" value="F:catalytic activity, acting on DNA"/>
    <property type="evidence" value="ECO:0007669"/>
    <property type="project" value="UniProtKB-ARBA"/>
</dbReference>
<evidence type="ECO:0000256" key="6">
    <source>
        <dbReference type="ARBA" id="ARBA00023125"/>
    </source>
</evidence>
<evidence type="ECO:0000259" key="11">
    <source>
        <dbReference type="PROSITE" id="PS51192"/>
    </source>
</evidence>
<evidence type="ECO:0000256" key="8">
    <source>
        <dbReference type="ARBA" id="ARBA00023235"/>
    </source>
</evidence>
<reference evidence="13 14" key="1">
    <citation type="submission" date="2016-08" db="EMBL/GenBank/DDBJ databases">
        <title>New Insights into Marine Group III Euryarchaeota, from dark to light.</title>
        <authorList>
            <person name="Haro-Moreno J.M."/>
            <person name="Rodriguez-Valera F."/>
            <person name="Lopez-Garcia P."/>
            <person name="Moreira D."/>
            <person name="Martin-Cuadrado A.B."/>
        </authorList>
    </citation>
    <scope>NUCLEOTIDE SEQUENCE [LARGE SCALE GENOMIC DNA]</scope>
    <source>
        <strain evidence="13">CG-Bathy1</strain>
    </source>
</reference>
<name>A0A1J5T480_9ARCH</name>
<dbReference type="SUPFAM" id="SSF52540">
    <property type="entry name" value="P-loop containing nucleoside triphosphate hydrolases"/>
    <property type="match status" value="2"/>
</dbReference>
<evidence type="ECO:0000256" key="5">
    <source>
        <dbReference type="ARBA" id="ARBA00022840"/>
    </source>
</evidence>
<dbReference type="GO" id="GO:0016887">
    <property type="term" value="F:ATP hydrolysis activity"/>
    <property type="evidence" value="ECO:0007669"/>
    <property type="project" value="TreeGrafter"/>
</dbReference>
<dbReference type="SMART" id="SM00487">
    <property type="entry name" value="DEXDc"/>
    <property type="match status" value="1"/>
</dbReference>
<dbReference type="SMART" id="SM00490">
    <property type="entry name" value="HELICc"/>
    <property type="match status" value="1"/>
</dbReference>
<dbReference type="GO" id="GO:0005524">
    <property type="term" value="F:ATP binding"/>
    <property type="evidence" value="ECO:0007669"/>
    <property type="project" value="UniProtKB-KW"/>
</dbReference>
<evidence type="ECO:0000256" key="9">
    <source>
        <dbReference type="ARBA" id="ARBA00093467"/>
    </source>
</evidence>
<dbReference type="Pfam" id="PF00271">
    <property type="entry name" value="Helicase_C"/>
    <property type="match status" value="1"/>
</dbReference>
<comment type="similarity">
    <text evidence="9">Belongs to the Lhr helicase family. Lhr-Core subfamily.</text>
</comment>
<comment type="caution">
    <text evidence="13">The sequence shown here is derived from an EMBL/GenBank/DDBJ whole genome shotgun (WGS) entry which is preliminary data.</text>
</comment>
<dbReference type="InterPro" id="IPR017170">
    <property type="entry name" value="Lhr-like"/>
</dbReference>
<accession>A0A1J5T480</accession>
<dbReference type="AlphaFoldDB" id="A0A1J5T480"/>
<dbReference type="Gene3D" id="3.40.50.300">
    <property type="entry name" value="P-loop containing nucleotide triphosphate hydrolases"/>
    <property type="match status" value="2"/>
</dbReference>
<protein>
    <recommendedName>
        <fullName evidence="15">DEAD/DEAH box helicase</fullName>
    </recommendedName>
</protein>
<dbReference type="InterPro" id="IPR001650">
    <property type="entry name" value="Helicase_C-like"/>
</dbReference>
<dbReference type="PROSITE" id="PS51192">
    <property type="entry name" value="HELICASE_ATP_BIND_1"/>
    <property type="match status" value="1"/>
</dbReference>
<dbReference type="GO" id="GO:0006281">
    <property type="term" value="P:DNA repair"/>
    <property type="evidence" value="ECO:0007669"/>
    <property type="project" value="UniProtKB-KW"/>
</dbReference>
<feature type="domain" description="Helicase ATP-binding" evidence="11">
    <location>
        <begin position="27"/>
        <end position="203"/>
    </location>
</feature>
<feature type="region of interest" description="Disordered" evidence="10">
    <location>
        <begin position="99"/>
        <end position="118"/>
    </location>
</feature>
<keyword evidence="1" id="KW-0547">Nucleotide-binding</keyword>
<dbReference type="InterPro" id="IPR011545">
    <property type="entry name" value="DEAD/DEAH_box_helicase_dom"/>
</dbReference>
<evidence type="ECO:0000313" key="14">
    <source>
        <dbReference type="Proteomes" id="UP000183815"/>
    </source>
</evidence>
<dbReference type="PROSITE" id="PS51194">
    <property type="entry name" value="HELICASE_CTER"/>
    <property type="match status" value="1"/>
</dbReference>
<dbReference type="Pfam" id="PF00270">
    <property type="entry name" value="DEAD"/>
    <property type="match status" value="1"/>
</dbReference>
<evidence type="ECO:0000313" key="13">
    <source>
        <dbReference type="EMBL" id="OIR15673.1"/>
    </source>
</evidence>
<feature type="domain" description="Helicase C-terminal" evidence="12">
    <location>
        <begin position="227"/>
        <end position="390"/>
    </location>
</feature>
<dbReference type="InterPro" id="IPR027417">
    <property type="entry name" value="P-loop_NTPase"/>
</dbReference>
<keyword evidence="4" id="KW-0347">Helicase</keyword>
<dbReference type="PANTHER" id="PTHR47962">
    <property type="entry name" value="ATP-DEPENDENT HELICASE LHR-RELATED-RELATED"/>
    <property type="match status" value="1"/>
</dbReference>
<dbReference type="InterPro" id="IPR013701">
    <property type="entry name" value="Lhr-like_DEAD/DEAH_assoc"/>
</dbReference>
<keyword evidence="5" id="KW-0067">ATP-binding</keyword>
<sequence length="894" mass="99583">MKLEPSLAKALAKRGLDKPTPAQEVAWPSISSGKNVLLIAPTGVGKTEAAAIPFLNKIITSNPTPISLLYITPLRALNRDMLRRLSDLGNELNIDVAVRHGDTSQKERNRQSKNPPTVLVTTPETLQVMLSGKNLRTHLSAVNAVIIDEIHELASSERGSQLSIALERLAILSDGFQRVGLSATVGTPKSIANFLGGDRDVEILSPNIPRKMDLRVVSPEPEEIDNQLVSELYWEPQRIASLRYCSSLAKEGPTLLFVNTRDTAEALGVRWKMWDENYPLQVHHGSLSKQVRVEAEESYKDGIVKTLICTSSLELGIDVGDTAIVLQYNSPKDPSRMSQRLGRSGHKIGKIAKGRLVSTTPDEILESSVIAKRTLEGKLEPSRIRKNPISALANQIISWAVCDKQLSKIDVYNAIIRAYPFRDFSTDDFNALLDFLVEVKQIRLQDDLISQGPRSRIYFHGNLSLIPDEITKSVKDVSTQKTIGRLDERFTIDLKAGDKIIFRGSPWVILDTDEDVSVAPSKSIGELPRWIGEDIPVPYSIAQEASSRLSDHNWKNLPLSKDARKSLDKYRQEIEDSGVIPSPSRATLEKHDHLIILHYPGGTRLNRTIGLLLSSLLTSRCGDSVGFQSDPYRVLLDLPRGYGLSYVENQIKELKPGVSQLLKLLIIRSNLIKPQLLFAARKMGAISPETELGHFGFIRMLEAYRDSSLFTEAVERLLFNHLDENLLESFIDDLTSGKIILQKSNPTIYGSAGLDPYKDYLKPPKPSSEIIEAVKGRLKRSTLSLVCLNCKNERKRTVSSIRITDLKCPKCKSKMIGTFHPMELERGVSNKKLLKSSSLTNTYGLKAALVMAGRGVGPETAGRILRRPSRNEGDLVRHIMDAEITFARTRRFWN</sequence>
<keyword evidence="8" id="KW-0413">Isomerase</keyword>
<organism evidence="13 14">
    <name type="scientific">Marine Group III euryarchaeote CG-Bathy1</name>
    <dbReference type="NCBI Taxonomy" id="1889001"/>
    <lineage>
        <taxon>Archaea</taxon>
        <taxon>Methanobacteriati</taxon>
        <taxon>Thermoplasmatota</taxon>
        <taxon>Thermoplasmata</taxon>
        <taxon>Candidatus Thermoprofundales</taxon>
    </lineage>
</organism>
<keyword evidence="6" id="KW-0238">DNA-binding</keyword>
<evidence type="ECO:0000256" key="3">
    <source>
        <dbReference type="ARBA" id="ARBA00022801"/>
    </source>
</evidence>
<dbReference type="Proteomes" id="UP000183815">
    <property type="component" value="Unassembled WGS sequence"/>
</dbReference>
<dbReference type="InterPro" id="IPR045628">
    <property type="entry name" value="Lhr_WH_dom"/>
</dbReference>
<keyword evidence="3" id="KW-0378">Hydrolase</keyword>
<evidence type="ECO:0000256" key="2">
    <source>
        <dbReference type="ARBA" id="ARBA00022763"/>
    </source>
</evidence>
<evidence type="ECO:0000256" key="1">
    <source>
        <dbReference type="ARBA" id="ARBA00022741"/>
    </source>
</evidence>
<dbReference type="PANTHER" id="PTHR47962:SF5">
    <property type="entry name" value="ATP-DEPENDENT HELICASE LHR-RELATED"/>
    <property type="match status" value="1"/>
</dbReference>
<dbReference type="PIRSF" id="PIRSF037307">
    <property type="entry name" value="Lhr-like_helic_prd"/>
    <property type="match status" value="1"/>
</dbReference>
<dbReference type="InterPro" id="IPR052511">
    <property type="entry name" value="ATP-dep_Helicase"/>
</dbReference>
<evidence type="ECO:0000256" key="7">
    <source>
        <dbReference type="ARBA" id="ARBA00023204"/>
    </source>
</evidence>